<dbReference type="Proteomes" id="UP001501690">
    <property type="component" value="Unassembled WGS sequence"/>
</dbReference>
<dbReference type="InterPro" id="IPR029056">
    <property type="entry name" value="Ribokinase-like"/>
</dbReference>
<dbReference type="EC" id="2.7.1.15" evidence="9"/>
<keyword evidence="4 9" id="KW-0418">Kinase</keyword>
<proteinExistence type="inferred from homology"/>
<dbReference type="InterPro" id="IPR011611">
    <property type="entry name" value="PfkB_dom"/>
</dbReference>
<feature type="domain" description="Carbohydrate kinase PfkB" evidence="10">
    <location>
        <begin position="9"/>
        <end position="271"/>
    </location>
</feature>
<dbReference type="EMBL" id="BAAAPL010000002">
    <property type="protein sequence ID" value="GAA1702303.1"/>
    <property type="molecule type" value="Genomic_DNA"/>
</dbReference>
<evidence type="ECO:0000313" key="11">
    <source>
        <dbReference type="EMBL" id="GAA1702303.1"/>
    </source>
</evidence>
<evidence type="ECO:0000256" key="3">
    <source>
        <dbReference type="ARBA" id="ARBA00022741"/>
    </source>
</evidence>
<keyword evidence="7 9" id="KW-0630">Potassium</keyword>
<evidence type="ECO:0000256" key="9">
    <source>
        <dbReference type="HAMAP-Rule" id="MF_01987"/>
    </source>
</evidence>
<comment type="similarity">
    <text evidence="9">Belongs to the carbohydrate kinase PfkB family. Ribokinase subfamily.</text>
</comment>
<dbReference type="PANTHER" id="PTHR10584:SF166">
    <property type="entry name" value="RIBOKINASE"/>
    <property type="match status" value="1"/>
</dbReference>
<keyword evidence="12" id="KW-1185">Reference proteome</keyword>
<gene>
    <name evidence="9" type="primary">rbsK</name>
    <name evidence="11" type="ORF">GCM10009808_20290</name>
</gene>
<evidence type="ECO:0000256" key="2">
    <source>
        <dbReference type="ARBA" id="ARBA00022723"/>
    </source>
</evidence>
<dbReference type="HAMAP" id="MF_01987">
    <property type="entry name" value="Ribokinase"/>
    <property type="match status" value="1"/>
</dbReference>
<comment type="subcellular location">
    <subcellularLocation>
        <location evidence="9">Cytoplasm</location>
    </subcellularLocation>
</comment>
<evidence type="ECO:0000256" key="8">
    <source>
        <dbReference type="ARBA" id="ARBA00023277"/>
    </source>
</evidence>
<comment type="function">
    <text evidence="9">Catalyzes the phosphorylation of ribose at O-5 in a reaction requiring ATP and magnesium. The resulting D-ribose-5-phosphate can then be used either for sythesis of nucleotides, histidine, and tryptophan, or as a component of the pentose phosphate pathway.</text>
</comment>
<feature type="binding site" evidence="9">
    <location>
        <position position="261"/>
    </location>
    <ligand>
        <name>K(+)</name>
        <dbReference type="ChEBI" id="CHEBI:29103"/>
    </ligand>
</feature>
<dbReference type="SUPFAM" id="SSF53613">
    <property type="entry name" value="Ribokinase-like"/>
    <property type="match status" value="1"/>
</dbReference>
<keyword evidence="5 9" id="KW-0067">ATP-binding</keyword>
<feature type="binding site" evidence="9">
    <location>
        <begin position="44"/>
        <end position="48"/>
    </location>
    <ligand>
        <name>substrate</name>
    </ligand>
</feature>
<feature type="binding site" evidence="9">
    <location>
        <position position="264"/>
    </location>
    <ligand>
        <name>K(+)</name>
        <dbReference type="ChEBI" id="CHEBI:29103"/>
    </ligand>
</feature>
<evidence type="ECO:0000259" key="10">
    <source>
        <dbReference type="Pfam" id="PF00294"/>
    </source>
</evidence>
<dbReference type="Pfam" id="PF00294">
    <property type="entry name" value="PfkB"/>
    <property type="match status" value="1"/>
</dbReference>
<keyword evidence="3 9" id="KW-0547">Nucleotide-binding</keyword>
<dbReference type="PRINTS" id="PR00990">
    <property type="entry name" value="RIBOKINASE"/>
</dbReference>
<dbReference type="InterPro" id="IPR002139">
    <property type="entry name" value="Ribo/fructo_kinase"/>
</dbReference>
<evidence type="ECO:0000256" key="6">
    <source>
        <dbReference type="ARBA" id="ARBA00022842"/>
    </source>
</evidence>
<dbReference type="InterPro" id="IPR011877">
    <property type="entry name" value="Ribokinase"/>
</dbReference>
<feature type="binding site" evidence="9">
    <location>
        <begin position="16"/>
        <end position="18"/>
    </location>
    <ligand>
        <name>substrate</name>
    </ligand>
</feature>
<feature type="binding site" evidence="9">
    <location>
        <position position="266"/>
    </location>
    <ligand>
        <name>K(+)</name>
        <dbReference type="ChEBI" id="CHEBI:29103"/>
    </ligand>
</feature>
<evidence type="ECO:0000256" key="5">
    <source>
        <dbReference type="ARBA" id="ARBA00022840"/>
    </source>
</evidence>
<keyword evidence="2 9" id="KW-0479">Metal-binding</keyword>
<feature type="active site" description="Proton acceptor" evidence="9">
    <location>
        <position position="231"/>
    </location>
</feature>
<keyword evidence="8 9" id="KW-0119">Carbohydrate metabolism</keyword>
<feature type="binding site" evidence="9">
    <location>
        <begin position="198"/>
        <end position="203"/>
    </location>
    <ligand>
        <name>ATP</name>
        <dbReference type="ChEBI" id="CHEBI:30616"/>
    </ligand>
</feature>
<comment type="cofactor">
    <cofactor evidence="9">
        <name>Mg(2+)</name>
        <dbReference type="ChEBI" id="CHEBI:18420"/>
    </cofactor>
    <text evidence="9">Requires a divalent cation, most likely magnesium in vivo, as an electrophilic catalyst to aid phosphoryl group transfer. It is the chelate of the metal and the nucleotide that is the actual substrate.</text>
</comment>
<evidence type="ECO:0000256" key="7">
    <source>
        <dbReference type="ARBA" id="ARBA00022958"/>
    </source>
</evidence>
<comment type="caution">
    <text evidence="9">Lacks conserved residue(s) required for the propagation of feature annotation.</text>
</comment>
<keyword evidence="9" id="KW-0963">Cytoplasm</keyword>
<dbReference type="Gene3D" id="3.40.1190.20">
    <property type="match status" value="1"/>
</dbReference>
<feature type="binding site" evidence="9">
    <location>
        <position position="231"/>
    </location>
    <ligand>
        <name>substrate</name>
    </ligand>
</feature>
<comment type="caution">
    <text evidence="11">The sequence shown here is derived from an EMBL/GenBank/DDBJ whole genome shotgun (WGS) entry which is preliminary data.</text>
</comment>
<organism evidence="11 12">
    <name type="scientific">Microbacterium sediminicola</name>
    <dbReference type="NCBI Taxonomy" id="415210"/>
    <lineage>
        <taxon>Bacteria</taxon>
        <taxon>Bacillati</taxon>
        <taxon>Actinomycetota</taxon>
        <taxon>Actinomycetes</taxon>
        <taxon>Micrococcales</taxon>
        <taxon>Microbacteriaceae</taxon>
        <taxon>Microbacterium</taxon>
    </lineage>
</organism>
<feature type="binding site" evidence="9">
    <location>
        <position position="227"/>
    </location>
    <ligand>
        <name>K(+)</name>
        <dbReference type="ChEBI" id="CHEBI:29103"/>
    </ligand>
</feature>
<feature type="binding site" evidence="9">
    <location>
        <begin position="230"/>
        <end position="231"/>
    </location>
    <ligand>
        <name>ATP</name>
        <dbReference type="ChEBI" id="CHEBI:30616"/>
    </ligand>
</feature>
<evidence type="ECO:0000256" key="1">
    <source>
        <dbReference type="ARBA" id="ARBA00022679"/>
    </source>
</evidence>
<name>A0ABP4UBA9_9MICO</name>
<protein>
    <recommendedName>
        <fullName evidence="9">Ribokinase</fullName>
        <shortName evidence="9">RK</shortName>
        <ecNumber evidence="9">2.7.1.15</ecNumber>
    </recommendedName>
</protein>
<evidence type="ECO:0000256" key="4">
    <source>
        <dbReference type="ARBA" id="ARBA00022777"/>
    </source>
</evidence>
<feature type="binding site" evidence="9">
    <location>
        <position position="179"/>
    </location>
    <ligand>
        <name>ATP</name>
        <dbReference type="ChEBI" id="CHEBI:30616"/>
    </ligand>
</feature>
<comment type="pathway">
    <text evidence="9">Carbohydrate metabolism; D-ribose degradation; D-ribose 5-phosphate from beta-D-ribopyranose: step 2/2.</text>
</comment>
<accession>A0ABP4UBA9</accession>
<dbReference type="RefSeq" id="WP_344072203.1">
    <property type="nucleotide sequence ID" value="NZ_BAAAPL010000002.1"/>
</dbReference>
<dbReference type="PANTHER" id="PTHR10584">
    <property type="entry name" value="SUGAR KINASE"/>
    <property type="match status" value="1"/>
</dbReference>
<keyword evidence="1 9" id="KW-0808">Transferase</keyword>
<reference evidence="12" key="1">
    <citation type="journal article" date="2019" name="Int. J. Syst. Evol. Microbiol.">
        <title>The Global Catalogue of Microorganisms (GCM) 10K type strain sequencing project: providing services to taxonomists for standard genome sequencing and annotation.</title>
        <authorList>
            <consortium name="The Broad Institute Genomics Platform"/>
            <consortium name="The Broad Institute Genome Sequencing Center for Infectious Disease"/>
            <person name="Wu L."/>
            <person name="Ma J."/>
        </authorList>
    </citation>
    <scope>NUCLEOTIDE SEQUENCE [LARGE SCALE GENOMIC DNA]</scope>
    <source>
        <strain evidence="12">JCM 15577</strain>
    </source>
</reference>
<feature type="binding site" evidence="9">
    <location>
        <position position="138"/>
    </location>
    <ligand>
        <name>substrate</name>
    </ligand>
</feature>
<comment type="activity regulation">
    <text evidence="9">Activated by a monovalent cation that binds near, but not in, the active site. The most likely occupant of the site in vivo is potassium. Ion binding induces a conformational change that may alter substrate affinity.</text>
</comment>
<evidence type="ECO:0000313" key="12">
    <source>
        <dbReference type="Proteomes" id="UP001501690"/>
    </source>
</evidence>
<keyword evidence="6 9" id="KW-0460">Magnesium</keyword>
<comment type="catalytic activity">
    <reaction evidence="9">
        <text>D-ribose + ATP = D-ribose 5-phosphate + ADP + H(+)</text>
        <dbReference type="Rhea" id="RHEA:13697"/>
        <dbReference type="ChEBI" id="CHEBI:15378"/>
        <dbReference type="ChEBI" id="CHEBI:30616"/>
        <dbReference type="ChEBI" id="CHEBI:47013"/>
        <dbReference type="ChEBI" id="CHEBI:78346"/>
        <dbReference type="ChEBI" id="CHEBI:456216"/>
        <dbReference type="EC" id="2.7.1.15"/>
    </reaction>
</comment>
<comment type="subunit">
    <text evidence="9">Homodimer.</text>
</comment>
<sequence>MAHSALGPLCVVGSINVDISATVASLPVPGETVRGSALRRDAGGKGANQAVAAARLGAQVRMVSAVGRDADGEAMVENLRAAGVDVAAVAPVDAPTGTALITIDAAGENSIVVCAGANDKVTGRVDYAANEVVLAQLEIPDAAIEQLAAHVAGYFVLNAAPARPVSDAVLQRADLIIVNDSEYAALPSLARARLVVITHGARGASLLRDGVEVASAPSPQVDAVSAVGAGDAFSAAITLALHAGWPDEDALRVACAVGADAVTHEGAQPPLRALTDYR</sequence>
<dbReference type="CDD" id="cd01174">
    <property type="entry name" value="ribokinase"/>
    <property type="match status" value="1"/>
</dbReference>